<dbReference type="Proteomes" id="UP000036987">
    <property type="component" value="Unassembled WGS sequence"/>
</dbReference>
<feature type="non-terminal residue" evidence="1">
    <location>
        <position position="414"/>
    </location>
</feature>
<sequence>MFICTRWAILLNFHAEISHLSSVEDILQVLIIFCVESLEIDFALLFSERHLLLRVLPVLVVLATSSEKDCESLYKKVKINRLLTIFKNDPVIPAFPDLHLSPAVIMKELSVSFPYFSAQTRLLSLLAPHEITSRELLDYQRRYLIINHIGNIRAEHDDFVVRFASAKNKIVLLKSTDVADIEWSKEVKGTMYNMVVEGLELLSRWTGLVWEQSAWKFSRPCKDADSMASLGNSTTFFDYEKVVRYNYSVDERKALLELIGYIKTLGSMMQHCDTLVADSLWETIHLEVQDFVQDKLETMLRTSFRKKKNLIRILTDMRTLSADWMASTSKPDIQHSMETDESKENIFYPRPVAPTTAQVHCLQFLICELVTGGNLRKHGGLFGNSGSGICADDLKLLETFFYKLSFFLHILDYS</sequence>
<dbReference type="PIRSF" id="PIRSF008153">
    <property type="entry name" value="FMR1_interacting"/>
    <property type="match status" value="1"/>
</dbReference>
<dbReference type="PANTHER" id="PTHR12195">
    <property type="entry name" value="CYTOPLASMIC FMR1-INTERACTING PROTEIN-RELATED"/>
    <property type="match status" value="1"/>
</dbReference>
<keyword evidence="2" id="KW-1185">Reference proteome</keyword>
<dbReference type="EMBL" id="LFYR01000915">
    <property type="protein sequence ID" value="KMZ67408.1"/>
    <property type="molecule type" value="Genomic_DNA"/>
</dbReference>
<accession>A0A0K9PEB5</accession>
<proteinExistence type="predicted"/>
<reference evidence="2" key="1">
    <citation type="journal article" date="2016" name="Nature">
        <title>The genome of the seagrass Zostera marina reveals angiosperm adaptation to the sea.</title>
        <authorList>
            <person name="Olsen J.L."/>
            <person name="Rouze P."/>
            <person name="Verhelst B."/>
            <person name="Lin Y.-C."/>
            <person name="Bayer T."/>
            <person name="Collen J."/>
            <person name="Dattolo E."/>
            <person name="De Paoli E."/>
            <person name="Dittami S."/>
            <person name="Maumus F."/>
            <person name="Michel G."/>
            <person name="Kersting A."/>
            <person name="Lauritano C."/>
            <person name="Lohaus R."/>
            <person name="Toepel M."/>
            <person name="Tonon T."/>
            <person name="Vanneste K."/>
            <person name="Amirebrahimi M."/>
            <person name="Brakel J."/>
            <person name="Bostroem C."/>
            <person name="Chovatia M."/>
            <person name="Grimwood J."/>
            <person name="Jenkins J.W."/>
            <person name="Jueterbock A."/>
            <person name="Mraz A."/>
            <person name="Stam W.T."/>
            <person name="Tice H."/>
            <person name="Bornberg-Bauer E."/>
            <person name="Green P.J."/>
            <person name="Pearson G.A."/>
            <person name="Procaccini G."/>
            <person name="Duarte C.M."/>
            <person name="Schmutz J."/>
            <person name="Reusch T.B.H."/>
            <person name="Van de Peer Y."/>
        </authorList>
    </citation>
    <scope>NUCLEOTIDE SEQUENCE [LARGE SCALE GENOMIC DNA]</scope>
    <source>
        <strain evidence="2">cv. Finnish</strain>
    </source>
</reference>
<dbReference type="OrthoDB" id="10265867at2759"/>
<evidence type="ECO:0000313" key="1">
    <source>
        <dbReference type="EMBL" id="KMZ67408.1"/>
    </source>
</evidence>
<dbReference type="GO" id="GO:0031267">
    <property type="term" value="F:small GTPase binding"/>
    <property type="evidence" value="ECO:0007669"/>
    <property type="project" value="InterPro"/>
</dbReference>
<comment type="caution">
    <text evidence="1">The sequence shown here is derived from an EMBL/GenBank/DDBJ whole genome shotgun (WGS) entry which is preliminary data.</text>
</comment>
<dbReference type="AlphaFoldDB" id="A0A0K9PEB5"/>
<dbReference type="GO" id="GO:0030833">
    <property type="term" value="P:regulation of actin filament polymerization"/>
    <property type="evidence" value="ECO:0007669"/>
    <property type="project" value="InterPro"/>
</dbReference>
<dbReference type="STRING" id="29655.A0A0K9PEB5"/>
<evidence type="ECO:0008006" key="3">
    <source>
        <dbReference type="Google" id="ProtNLM"/>
    </source>
</evidence>
<dbReference type="Pfam" id="PF05994">
    <property type="entry name" value="FragX_IP"/>
    <property type="match status" value="1"/>
</dbReference>
<protein>
    <recommendedName>
        <fullName evidence="3">Protein PIR</fullName>
    </recommendedName>
</protein>
<organism evidence="1 2">
    <name type="scientific">Zostera marina</name>
    <name type="common">Eelgrass</name>
    <dbReference type="NCBI Taxonomy" id="29655"/>
    <lineage>
        <taxon>Eukaryota</taxon>
        <taxon>Viridiplantae</taxon>
        <taxon>Streptophyta</taxon>
        <taxon>Embryophyta</taxon>
        <taxon>Tracheophyta</taxon>
        <taxon>Spermatophyta</taxon>
        <taxon>Magnoliopsida</taxon>
        <taxon>Liliopsida</taxon>
        <taxon>Zosteraceae</taxon>
        <taxon>Zostera</taxon>
    </lineage>
</organism>
<name>A0A0K9PEB5_ZOSMR</name>
<gene>
    <name evidence="1" type="ORF">ZOSMA_26G01590</name>
</gene>
<dbReference type="InterPro" id="IPR008081">
    <property type="entry name" value="Cytoplasmic_FMR1-int"/>
</dbReference>
<feature type="non-terminal residue" evidence="1">
    <location>
        <position position="1"/>
    </location>
</feature>
<evidence type="ECO:0000313" key="2">
    <source>
        <dbReference type="Proteomes" id="UP000036987"/>
    </source>
</evidence>